<evidence type="ECO:0000259" key="7">
    <source>
        <dbReference type="PROSITE" id="PS50089"/>
    </source>
</evidence>
<dbReference type="GO" id="GO:0008270">
    <property type="term" value="F:zinc ion binding"/>
    <property type="evidence" value="ECO:0007669"/>
    <property type="project" value="UniProtKB-KW"/>
</dbReference>
<feature type="domain" description="Tudor" evidence="8">
    <location>
        <begin position="1451"/>
        <end position="1511"/>
    </location>
</feature>
<evidence type="ECO:0000256" key="5">
    <source>
        <dbReference type="SAM" id="Coils"/>
    </source>
</evidence>
<proteinExistence type="predicted"/>
<dbReference type="PANTHER" id="PTHR16442:SF1">
    <property type="entry name" value="RING FINGER PROTEIN 17"/>
    <property type="match status" value="1"/>
</dbReference>
<feature type="domain" description="Tudor" evidence="8">
    <location>
        <begin position="712"/>
        <end position="770"/>
    </location>
</feature>
<dbReference type="InterPro" id="IPR002999">
    <property type="entry name" value="Tudor"/>
</dbReference>
<evidence type="ECO:0000259" key="8">
    <source>
        <dbReference type="PROSITE" id="PS50304"/>
    </source>
</evidence>
<dbReference type="Gene3D" id="3.30.40.10">
    <property type="entry name" value="Zinc/RING finger domain, C3HC4 (zinc finger)"/>
    <property type="match status" value="1"/>
</dbReference>
<dbReference type="Gene3D" id="2.40.50.90">
    <property type="match status" value="5"/>
</dbReference>
<evidence type="ECO:0000256" key="1">
    <source>
        <dbReference type="ARBA" id="ARBA00022723"/>
    </source>
</evidence>
<protein>
    <recommendedName>
        <fullName evidence="11">Ring finger protein 17</fullName>
    </recommendedName>
</protein>
<dbReference type="SMART" id="SM00184">
    <property type="entry name" value="RING"/>
    <property type="match status" value="1"/>
</dbReference>
<keyword evidence="10" id="KW-1185">Reference proteome</keyword>
<evidence type="ECO:0000313" key="9">
    <source>
        <dbReference type="EMBL" id="KAK5608858.1"/>
    </source>
</evidence>
<feature type="coiled-coil region" evidence="5">
    <location>
        <begin position="132"/>
        <end position="181"/>
    </location>
</feature>
<sequence>MDAGDGPAAAICKLCGKAFKLPDDGADGNLPRLLLCGHIFCTNCLVSLECEGAIRCPDCEIGSTLPDGGVYGLQEDSRIIGLIYTAKMNQMKRPKGRRKNRLSPCGVNTSNTDVVEQQADTEKIERTVDESLAQAAETLAQLENMYETLTAGLAKQVKTERTRLELEIMQASNKALNAIQKWKDMQLNNLTKLETQFPTSQAVVSHVQERIKALEIAMQMAREVRRVPFFQEYCILEKVMETLQTPVVHKTFDLKCTTEGTRMSCVFQSESLSQSLTLSLKMEAGSSNPVIKYPLENHQSGISIKNASCKNAEDRNSCSSLPSNQLPIPKEHERESPGASSSSSQGSHLIPKPGCKINLSRHSSFSDLGSPDVIIEEFFDDYPELVTPTGPEMASIEWSSQKRRKGHLHNNKSKKVTQWVVVTHVVNPSHFYVRYVAEKKESEILSKKINELCCGDGCLFTLRDTVERGSMIFVKWKEGLWCRTRVVEVFQKSCVKAVKACLVTQLASLRVFFRDYGLTKSITIQNQATSGGGTAESLLNNVNDNLRKVEEAVNVELSCFASQAIRCSLKDLVPYNLTEGWSEEAKAEFCSVVGSAAVEMRPLGQDRDSLLVDLRKAPMEQSTDVPFSVREYLVFIEVARFYSPVTLGRRPLMYYPPVYPEASKELDAVVCHINNLSDFYIQLVDNMESLLLSAKLQDCYNALTEDKLRVYCPVIGQACVARFEDELWYRAQVIGHPGGRKVEVRYVDFGNKLILSVSDLRKIKDEFFALPAMAVRCCLGDVIPLDGESWSEACTERFISLAHQKLVTVEATGKVPKTEPLPIRVLVGDVNKPKTSIAELLVNEDLARFKDGLKFKNEDPSGGDATVWDPPLELGLATEEVDAVDQIIVEGENVEPLDLQPQVKLPDQRKDLKVRVTHVNSPSSFYVRLTNSDSQLKRICELVKQECALMEPQDVMWKADMYCATTINGVWERGQICCDVTSSTAEIRRCDHGNTVKIHVSNLHPLPSSLVGSLALECTLNDIRPTGGRSTWTDTACDLISYYLTGASALMTIKEATDEQPLPVVLFCSNRVGEFISIADFLVNEGLALKERTPRVPAVQKPKQTDAQIPANDPENCKTEESNSSLSVPLFSCPSSFSKSICIPPKPLPRSILTPEQVKTAKYHPPELPCLGHILINVSAVGDDGVIYARTQNAEYQLEQLGEGIQKTIKTLPRQKPYTWKSVQGCAVIGPDMLWYRGQLLELLGGHVKVQYVDYGLVENIPVVHVYPMLLCVEVPQLCMPCQLFGINPVGGKWQRDGVALMREVLLNRSVGLQVVELPADPRGPLTVEIFLDGMSLSRILCHHEHASIDCTLSILQDLKMMPPAPLLDVWDISTEGLKGPEEPMLGSFVNPKLPLEGEQFGVRVTHLWTPNELFLWPQKKQPNSEMTGETLTEALTKINANITSLPRLTSFPYGGPCLAEYSDGKYYRARLMKFTSIEPLMILVQHVDFGSDDSLPASKLRQMPAELLRFAIQAIKVKVAGFKAPSVECIEDVLPYCPAWSVKAAMEMTDLLHNNITATVVSREPELIVKLYNEDGELVHLPLVNSGLAELN</sequence>
<dbReference type="Pfam" id="PF00567">
    <property type="entry name" value="TUDOR"/>
    <property type="match status" value="4"/>
</dbReference>
<evidence type="ECO:0000256" key="2">
    <source>
        <dbReference type="ARBA" id="ARBA00022771"/>
    </source>
</evidence>
<dbReference type="Gene3D" id="2.30.30.140">
    <property type="match status" value="4"/>
</dbReference>
<dbReference type="SUPFAM" id="SSF63748">
    <property type="entry name" value="Tudor/PWWP/MBT"/>
    <property type="match status" value="5"/>
</dbReference>
<dbReference type="PROSITE" id="PS00518">
    <property type="entry name" value="ZF_RING_1"/>
    <property type="match status" value="1"/>
</dbReference>
<keyword evidence="3" id="KW-0862">Zinc</keyword>
<dbReference type="PANTHER" id="PTHR16442">
    <property type="entry name" value="RING FINGER PROTEIN 17"/>
    <property type="match status" value="1"/>
</dbReference>
<feature type="compositionally biased region" description="Polar residues" evidence="6">
    <location>
        <begin position="317"/>
        <end position="326"/>
    </location>
</feature>
<dbReference type="InterPro" id="IPR001841">
    <property type="entry name" value="Znf_RING"/>
</dbReference>
<dbReference type="InterPro" id="IPR017907">
    <property type="entry name" value="Znf_RING_CS"/>
</dbReference>
<dbReference type="InterPro" id="IPR013083">
    <property type="entry name" value="Znf_RING/FYVE/PHD"/>
</dbReference>
<dbReference type="PROSITE" id="PS50304">
    <property type="entry name" value="TUDOR"/>
    <property type="match status" value="3"/>
</dbReference>
<dbReference type="InterPro" id="IPR035437">
    <property type="entry name" value="SNase_OB-fold_sf"/>
</dbReference>
<name>A0AAV9RIJ2_9TELE</name>
<keyword evidence="2 4" id="KW-0863">Zinc-finger</keyword>
<organism evidence="9 10">
    <name type="scientific">Crenichthys baileyi</name>
    <name type="common">White River springfish</name>
    <dbReference type="NCBI Taxonomy" id="28760"/>
    <lineage>
        <taxon>Eukaryota</taxon>
        <taxon>Metazoa</taxon>
        <taxon>Chordata</taxon>
        <taxon>Craniata</taxon>
        <taxon>Vertebrata</taxon>
        <taxon>Euteleostomi</taxon>
        <taxon>Actinopterygii</taxon>
        <taxon>Neopterygii</taxon>
        <taxon>Teleostei</taxon>
        <taxon>Neoteleostei</taxon>
        <taxon>Acanthomorphata</taxon>
        <taxon>Ovalentaria</taxon>
        <taxon>Atherinomorphae</taxon>
        <taxon>Cyprinodontiformes</taxon>
        <taxon>Goodeidae</taxon>
        <taxon>Crenichthys</taxon>
    </lineage>
</organism>
<feature type="domain" description="RING-type" evidence="7">
    <location>
        <begin position="12"/>
        <end position="60"/>
    </location>
</feature>
<evidence type="ECO:0000256" key="3">
    <source>
        <dbReference type="ARBA" id="ARBA00022833"/>
    </source>
</evidence>
<feature type="region of interest" description="Disordered" evidence="6">
    <location>
        <begin position="1095"/>
        <end position="1122"/>
    </location>
</feature>
<reference evidence="9 10" key="1">
    <citation type="submission" date="2021-06" db="EMBL/GenBank/DDBJ databases">
        <authorList>
            <person name="Palmer J.M."/>
        </authorList>
    </citation>
    <scope>NUCLEOTIDE SEQUENCE [LARGE SCALE GENOMIC DNA]</scope>
    <source>
        <strain evidence="9 10">MEX-2019</strain>
        <tissue evidence="9">Muscle</tissue>
    </source>
</reference>
<feature type="compositionally biased region" description="Low complexity" evidence="6">
    <location>
        <begin position="337"/>
        <end position="347"/>
    </location>
</feature>
<feature type="domain" description="Tudor" evidence="8">
    <location>
        <begin position="1219"/>
        <end position="1276"/>
    </location>
</feature>
<dbReference type="PROSITE" id="PS50089">
    <property type="entry name" value="ZF_RING_2"/>
    <property type="match status" value="1"/>
</dbReference>
<accession>A0AAV9RIJ2</accession>
<dbReference type="SUPFAM" id="SSF57850">
    <property type="entry name" value="RING/U-box"/>
    <property type="match status" value="1"/>
</dbReference>
<evidence type="ECO:0000256" key="6">
    <source>
        <dbReference type="SAM" id="MobiDB-lite"/>
    </source>
</evidence>
<evidence type="ECO:0000313" key="10">
    <source>
        <dbReference type="Proteomes" id="UP001311232"/>
    </source>
</evidence>
<keyword evidence="5" id="KW-0175">Coiled coil</keyword>
<evidence type="ECO:0008006" key="11">
    <source>
        <dbReference type="Google" id="ProtNLM"/>
    </source>
</evidence>
<gene>
    <name evidence="9" type="ORF">CRENBAI_019265</name>
</gene>
<dbReference type="EMBL" id="JAHHUM010001777">
    <property type="protein sequence ID" value="KAK5608858.1"/>
    <property type="molecule type" value="Genomic_DNA"/>
</dbReference>
<dbReference type="SMART" id="SM00333">
    <property type="entry name" value="TUDOR"/>
    <property type="match status" value="4"/>
</dbReference>
<evidence type="ECO:0000256" key="4">
    <source>
        <dbReference type="PROSITE-ProRule" id="PRU00175"/>
    </source>
</evidence>
<feature type="region of interest" description="Disordered" evidence="6">
    <location>
        <begin position="314"/>
        <end position="350"/>
    </location>
</feature>
<keyword evidence="1" id="KW-0479">Metal-binding</keyword>
<comment type="caution">
    <text evidence="9">The sequence shown here is derived from an EMBL/GenBank/DDBJ whole genome shotgun (WGS) entry which is preliminary data.</text>
</comment>
<dbReference type="Proteomes" id="UP001311232">
    <property type="component" value="Unassembled WGS sequence"/>
</dbReference>